<dbReference type="Proteomes" id="UP000723463">
    <property type="component" value="Unassembled WGS sequence"/>
</dbReference>
<organism evidence="2 3">
    <name type="scientific">Mortierella hygrophila</name>
    <dbReference type="NCBI Taxonomy" id="979708"/>
    <lineage>
        <taxon>Eukaryota</taxon>
        <taxon>Fungi</taxon>
        <taxon>Fungi incertae sedis</taxon>
        <taxon>Mucoromycota</taxon>
        <taxon>Mortierellomycotina</taxon>
        <taxon>Mortierellomycetes</taxon>
        <taxon>Mortierellales</taxon>
        <taxon>Mortierellaceae</taxon>
        <taxon>Mortierella</taxon>
    </lineage>
</organism>
<feature type="region of interest" description="Disordered" evidence="1">
    <location>
        <begin position="109"/>
        <end position="166"/>
    </location>
</feature>
<evidence type="ECO:0000313" key="2">
    <source>
        <dbReference type="EMBL" id="KAF9544158.1"/>
    </source>
</evidence>
<comment type="caution">
    <text evidence="2">The sequence shown here is derived from an EMBL/GenBank/DDBJ whole genome shotgun (WGS) entry which is preliminary data.</text>
</comment>
<gene>
    <name evidence="2" type="ORF">EC957_012374</name>
</gene>
<dbReference type="EMBL" id="JAAAXW010000097">
    <property type="protein sequence ID" value="KAF9544158.1"/>
    <property type="molecule type" value="Genomic_DNA"/>
</dbReference>
<keyword evidence="3" id="KW-1185">Reference proteome</keyword>
<protein>
    <submittedName>
        <fullName evidence="2">Uncharacterized protein</fullName>
    </submittedName>
</protein>
<reference evidence="2" key="1">
    <citation type="journal article" date="2020" name="Fungal Divers.">
        <title>Resolving the Mortierellaceae phylogeny through synthesis of multi-gene phylogenetics and phylogenomics.</title>
        <authorList>
            <person name="Vandepol N."/>
            <person name="Liber J."/>
            <person name="Desiro A."/>
            <person name="Na H."/>
            <person name="Kennedy M."/>
            <person name="Barry K."/>
            <person name="Grigoriev I.V."/>
            <person name="Miller A.N."/>
            <person name="O'Donnell K."/>
            <person name="Stajich J.E."/>
            <person name="Bonito G."/>
        </authorList>
    </citation>
    <scope>NUCLEOTIDE SEQUENCE</scope>
    <source>
        <strain evidence="2">NRRL 2591</strain>
    </source>
</reference>
<name>A0A9P6F6M2_9FUNG</name>
<evidence type="ECO:0000313" key="3">
    <source>
        <dbReference type="Proteomes" id="UP000723463"/>
    </source>
</evidence>
<dbReference type="AlphaFoldDB" id="A0A9P6F6M2"/>
<evidence type="ECO:0000256" key="1">
    <source>
        <dbReference type="SAM" id="MobiDB-lite"/>
    </source>
</evidence>
<accession>A0A9P6F6M2</accession>
<sequence>MELVVLNDEFDNFRKHHEEQFWTMRALKLNSKKSAQRLACVTQDTAIDEASAAYLQRRNEIAASGLADPQRAESIGSVPVPTLISVKSNADAGPEVAAVGENVHDIKRSFYEDGRSNQHGNTIDAYDDDIGPDNERDAQNSNTEQSPRTKKRKGSAQEEVTSAPLL</sequence>
<proteinExistence type="predicted"/>